<evidence type="ECO:0000256" key="2">
    <source>
        <dbReference type="ARBA" id="ARBA00022448"/>
    </source>
</evidence>
<dbReference type="InterPro" id="IPR013611">
    <property type="entry name" value="Transp-assoc_OB_typ2"/>
</dbReference>
<keyword evidence="8" id="KW-0378">Hydrolase</keyword>
<dbReference type="OrthoDB" id="9802264at2"/>
<dbReference type="InterPro" id="IPR017871">
    <property type="entry name" value="ABC_transporter-like_CS"/>
</dbReference>
<evidence type="ECO:0000313" key="9">
    <source>
        <dbReference type="Proteomes" id="UP000007730"/>
    </source>
</evidence>
<dbReference type="HOGENOM" id="CLU_000604_1_1_5"/>
<dbReference type="InterPro" id="IPR003593">
    <property type="entry name" value="AAA+_ATPase"/>
</dbReference>
<dbReference type="EC" id="3.6.3.31" evidence="8"/>
<dbReference type="Pfam" id="PF08402">
    <property type="entry name" value="TOBE_2"/>
    <property type="match status" value="1"/>
</dbReference>
<dbReference type="SMART" id="SM00382">
    <property type="entry name" value="AAA"/>
    <property type="match status" value="1"/>
</dbReference>
<dbReference type="eggNOG" id="COG3842">
    <property type="taxonomic scope" value="Bacteria"/>
</dbReference>
<dbReference type="SUPFAM" id="SSF50331">
    <property type="entry name" value="MOP-like"/>
    <property type="match status" value="1"/>
</dbReference>
<evidence type="ECO:0000256" key="4">
    <source>
        <dbReference type="ARBA" id="ARBA00022840"/>
    </source>
</evidence>
<dbReference type="GO" id="GO:0005524">
    <property type="term" value="F:ATP binding"/>
    <property type="evidence" value="ECO:0007669"/>
    <property type="project" value="UniProtKB-KW"/>
</dbReference>
<dbReference type="KEGG" id="oca:OCAR_6773"/>
<accession>B6JH02</accession>
<name>B6JH02_AFIC5</name>
<dbReference type="RefSeq" id="WP_012563910.1">
    <property type="nucleotide sequence ID" value="NC_011386.1"/>
</dbReference>
<keyword evidence="3" id="KW-0547">Nucleotide-binding</keyword>
<feature type="region of interest" description="Disordered" evidence="6">
    <location>
        <begin position="348"/>
        <end position="368"/>
    </location>
</feature>
<dbReference type="GO" id="GO:0043190">
    <property type="term" value="C:ATP-binding cassette (ABC) transporter complex"/>
    <property type="evidence" value="ECO:0007669"/>
    <property type="project" value="InterPro"/>
</dbReference>
<evidence type="ECO:0000313" key="8">
    <source>
        <dbReference type="EMBL" id="AEI06017.1"/>
    </source>
</evidence>
<dbReference type="KEGG" id="ocg:OCA5_c13010"/>
<dbReference type="STRING" id="504832.OCA5_c13010"/>
<keyword evidence="2" id="KW-0813">Transport</keyword>
<evidence type="ECO:0000256" key="3">
    <source>
        <dbReference type="ARBA" id="ARBA00022741"/>
    </source>
</evidence>
<dbReference type="GO" id="GO:0022857">
    <property type="term" value="F:transmembrane transporter activity"/>
    <property type="evidence" value="ECO:0007669"/>
    <property type="project" value="InterPro"/>
</dbReference>
<evidence type="ECO:0000256" key="5">
    <source>
        <dbReference type="ARBA" id="ARBA00024722"/>
    </source>
</evidence>
<dbReference type="PROSITE" id="PS50893">
    <property type="entry name" value="ABC_TRANSPORTER_2"/>
    <property type="match status" value="1"/>
</dbReference>
<evidence type="ECO:0000256" key="6">
    <source>
        <dbReference type="SAM" id="MobiDB-lite"/>
    </source>
</evidence>
<dbReference type="PANTHER" id="PTHR42781">
    <property type="entry name" value="SPERMIDINE/PUTRESCINE IMPORT ATP-BINDING PROTEIN POTA"/>
    <property type="match status" value="1"/>
</dbReference>
<dbReference type="InterPro" id="IPR050093">
    <property type="entry name" value="ABC_SmlMolc_Importer"/>
</dbReference>
<dbReference type="FunFam" id="3.40.50.300:FF:000425">
    <property type="entry name" value="Probable ABC transporter, ATP-binding subunit"/>
    <property type="match status" value="1"/>
</dbReference>
<dbReference type="EMBL" id="CP002826">
    <property type="protein sequence ID" value="AEI06017.1"/>
    <property type="molecule type" value="Genomic_DNA"/>
</dbReference>
<evidence type="ECO:0000259" key="7">
    <source>
        <dbReference type="PROSITE" id="PS50893"/>
    </source>
</evidence>
<keyword evidence="4 8" id="KW-0067">ATP-binding</keyword>
<keyword evidence="9" id="KW-1185">Reference proteome</keyword>
<dbReference type="PANTHER" id="PTHR42781:SF4">
    <property type="entry name" value="SPERMIDINE_PUTRESCINE IMPORT ATP-BINDING PROTEIN POTA"/>
    <property type="match status" value="1"/>
</dbReference>
<dbReference type="InterPro" id="IPR003439">
    <property type="entry name" value="ABC_transporter-like_ATP-bd"/>
</dbReference>
<dbReference type="InterPro" id="IPR008995">
    <property type="entry name" value="Mo/tungstate-bd_C_term_dom"/>
</dbReference>
<dbReference type="Pfam" id="PF00005">
    <property type="entry name" value="ABC_tran"/>
    <property type="match status" value="1"/>
</dbReference>
<dbReference type="PATRIC" id="fig|504832.7.peg.1382"/>
<gene>
    <name evidence="8" type="primary">potA1</name>
    <name evidence="8" type="ordered locus">OCA5_c13010</name>
</gene>
<evidence type="ECO:0000256" key="1">
    <source>
        <dbReference type="ARBA" id="ARBA00005417"/>
    </source>
</evidence>
<comment type="function">
    <text evidence="5">Involved in beta-(1--&gt;2)glucan export. Transmembrane domains (TMD) form a pore in the inner membrane and the ATP-binding domain (NBD) is responsible for energy generation.</text>
</comment>
<organism evidence="8 9">
    <name type="scientific">Afipia carboxidovorans (strain ATCC 49405 / DSM 1227 / KCTC 32145 / OM5)</name>
    <name type="common">Oligotropha carboxidovorans</name>
    <dbReference type="NCBI Taxonomy" id="504832"/>
    <lineage>
        <taxon>Bacteria</taxon>
        <taxon>Pseudomonadati</taxon>
        <taxon>Pseudomonadota</taxon>
        <taxon>Alphaproteobacteria</taxon>
        <taxon>Hyphomicrobiales</taxon>
        <taxon>Nitrobacteraceae</taxon>
        <taxon>Afipia</taxon>
    </lineage>
</organism>
<reference evidence="8 9" key="1">
    <citation type="journal article" date="2011" name="J. Bacteriol.">
        <title>Complete genome sequences of the chemolithoautotrophic Oligotropha carboxidovorans strains OM4 and OM5.</title>
        <authorList>
            <person name="Volland S."/>
            <person name="Rachinger M."/>
            <person name="Strittmatter A."/>
            <person name="Daniel R."/>
            <person name="Gottschalk G."/>
            <person name="Meyer O."/>
        </authorList>
    </citation>
    <scope>NUCLEOTIDE SEQUENCE [LARGE SCALE GENOMIC DNA]</scope>
    <source>
        <strain evidence="9">ATCC 49405 / DSM 1227 / KCTC 32145 / OM5</strain>
    </source>
</reference>
<feature type="domain" description="ABC transporter" evidence="7">
    <location>
        <begin position="5"/>
        <end position="235"/>
    </location>
</feature>
<dbReference type="InterPro" id="IPR027417">
    <property type="entry name" value="P-loop_NTPase"/>
</dbReference>
<dbReference type="PROSITE" id="PS00211">
    <property type="entry name" value="ABC_TRANSPORTER_1"/>
    <property type="match status" value="1"/>
</dbReference>
<dbReference type="GO" id="GO:0016887">
    <property type="term" value="F:ATP hydrolysis activity"/>
    <property type="evidence" value="ECO:0007669"/>
    <property type="project" value="InterPro"/>
</dbReference>
<protein>
    <submittedName>
        <fullName evidence="8">Spermidine/putrescine import ATP-binding protein PotA</fullName>
        <ecNumber evidence="8">3.6.3.31</ecNumber>
    </submittedName>
</protein>
<dbReference type="GO" id="GO:0015697">
    <property type="term" value="P:quaternary ammonium group transport"/>
    <property type="evidence" value="ECO:0007669"/>
    <property type="project" value="UniProtKB-ARBA"/>
</dbReference>
<dbReference type="Gene3D" id="2.40.50.100">
    <property type="match status" value="1"/>
</dbReference>
<dbReference type="AlphaFoldDB" id="B6JH02"/>
<dbReference type="SUPFAM" id="SSF52540">
    <property type="entry name" value="P-loop containing nucleoside triphosphate hydrolases"/>
    <property type="match status" value="1"/>
</dbReference>
<dbReference type="Gene3D" id="3.40.50.300">
    <property type="entry name" value="P-loop containing nucleotide triphosphate hydrolases"/>
    <property type="match status" value="1"/>
</dbReference>
<comment type="similarity">
    <text evidence="1">Belongs to the ABC transporter superfamily.</text>
</comment>
<dbReference type="Proteomes" id="UP000007730">
    <property type="component" value="Chromosome"/>
</dbReference>
<proteinExistence type="inferred from homology"/>
<sequence>MDAHLDVRRLRKAYGDFVALDDVSFTAASGEIVALLGPSGCGKTTLLNVIAGFLSPDKGTVIVDGRDIVRVPPHKRDMAMVFQNYALFPHMSVEHNVAFGLKMRSISSGEVGQRVQEALELVQLGGLGKRYPKELSGGQQQRVALARALVVRPSVLLLDEPLSNLDALLRKRMREEMRQILKSANITTVVVTHDQEEALVSADRIVLLASGRVEQSSTPNELYERPQTIFSARFMDVTNFLDGTVIAHERGNAVVETAFGRLRAEVEGCTVGDRVTVAIRPENITKGEDAGENCVTGEVISSTYHGPVRRIEIEANGARLIADIPVKRCLSKIGDRLSVSWPADDTRILPNEEPGASMEASAAERVLQ</sequence>